<proteinExistence type="predicted"/>
<accession>A0ABR6CSB4</accession>
<evidence type="ECO:0000313" key="1">
    <source>
        <dbReference type="EMBL" id="MBA9027914.1"/>
    </source>
</evidence>
<comment type="caution">
    <text evidence="1">The sequence shown here is derived from an EMBL/GenBank/DDBJ whole genome shotgun (WGS) entry which is preliminary data.</text>
</comment>
<gene>
    <name evidence="1" type="ORF">HNP81_003206</name>
</gene>
<dbReference type="Proteomes" id="UP000626697">
    <property type="component" value="Unassembled WGS sequence"/>
</dbReference>
<evidence type="ECO:0000313" key="2">
    <source>
        <dbReference type="Proteomes" id="UP000626697"/>
    </source>
</evidence>
<dbReference type="RefSeq" id="WP_281384513.1">
    <property type="nucleotide sequence ID" value="NZ_JACJHX010000010.1"/>
</dbReference>
<name>A0ABR6CSB4_9BACI</name>
<dbReference type="EMBL" id="JACJHX010000010">
    <property type="protein sequence ID" value="MBA9027914.1"/>
    <property type="molecule type" value="Genomic_DNA"/>
</dbReference>
<reference evidence="1 2" key="1">
    <citation type="submission" date="2020-08" db="EMBL/GenBank/DDBJ databases">
        <title>Genomic Encyclopedia of Type Strains, Phase IV (KMG-IV): sequencing the most valuable type-strain genomes for metagenomic binning, comparative biology and taxonomic classification.</title>
        <authorList>
            <person name="Goeker M."/>
        </authorList>
    </citation>
    <scope>NUCLEOTIDE SEQUENCE [LARGE SCALE GENOMIC DNA]</scope>
    <source>
        <strain evidence="1 2">DSM 105481</strain>
    </source>
</reference>
<protein>
    <submittedName>
        <fullName evidence="1">Uncharacterized protein</fullName>
    </submittedName>
</protein>
<organism evidence="1 2">
    <name type="scientific">Peribacillus huizhouensis</name>
    <dbReference type="NCBI Taxonomy" id="1501239"/>
    <lineage>
        <taxon>Bacteria</taxon>
        <taxon>Bacillati</taxon>
        <taxon>Bacillota</taxon>
        <taxon>Bacilli</taxon>
        <taxon>Bacillales</taxon>
        <taxon>Bacillaceae</taxon>
        <taxon>Peribacillus</taxon>
    </lineage>
</organism>
<keyword evidence="2" id="KW-1185">Reference proteome</keyword>
<sequence length="41" mass="4473">MLESLVLAAKDCDGFSYLLEKSIDQSSRIASGISILAYKHV</sequence>